<organism evidence="2 3">
    <name type="scientific">Paraglomus occultum</name>
    <dbReference type="NCBI Taxonomy" id="144539"/>
    <lineage>
        <taxon>Eukaryota</taxon>
        <taxon>Fungi</taxon>
        <taxon>Fungi incertae sedis</taxon>
        <taxon>Mucoromycota</taxon>
        <taxon>Glomeromycotina</taxon>
        <taxon>Glomeromycetes</taxon>
        <taxon>Paraglomerales</taxon>
        <taxon>Paraglomeraceae</taxon>
        <taxon>Paraglomus</taxon>
    </lineage>
</organism>
<evidence type="ECO:0000313" key="2">
    <source>
        <dbReference type="EMBL" id="CAG8568614.1"/>
    </source>
</evidence>
<keyword evidence="3" id="KW-1185">Reference proteome</keyword>
<dbReference type="Gene3D" id="3.40.50.1010">
    <property type="entry name" value="5'-nuclease"/>
    <property type="match status" value="1"/>
</dbReference>
<dbReference type="GO" id="GO:0004540">
    <property type="term" value="F:RNA nuclease activity"/>
    <property type="evidence" value="ECO:0007669"/>
    <property type="project" value="InterPro"/>
</dbReference>
<feature type="domain" description="NYN" evidence="1">
    <location>
        <begin position="3"/>
        <end position="89"/>
    </location>
</feature>
<evidence type="ECO:0000259" key="1">
    <source>
        <dbReference type="Pfam" id="PF01936"/>
    </source>
</evidence>
<dbReference type="Proteomes" id="UP000789572">
    <property type="component" value="Unassembled WGS sequence"/>
</dbReference>
<protein>
    <submittedName>
        <fullName evidence="2">1321_t:CDS:1</fullName>
    </submittedName>
</protein>
<dbReference type="Pfam" id="PF01936">
    <property type="entry name" value="NYN"/>
    <property type="match status" value="1"/>
</dbReference>
<feature type="non-terminal residue" evidence="2">
    <location>
        <position position="287"/>
    </location>
</feature>
<reference evidence="2" key="1">
    <citation type="submission" date="2021-06" db="EMBL/GenBank/DDBJ databases">
        <authorList>
            <person name="Kallberg Y."/>
            <person name="Tangrot J."/>
            <person name="Rosling A."/>
        </authorList>
    </citation>
    <scope>NUCLEOTIDE SEQUENCE</scope>
    <source>
        <strain evidence="2">IA702</strain>
    </source>
</reference>
<proteinExistence type="predicted"/>
<accession>A0A9N9G0E7</accession>
<dbReference type="EMBL" id="CAJVPJ010000974">
    <property type="protein sequence ID" value="CAG8568614.1"/>
    <property type="molecule type" value="Genomic_DNA"/>
</dbReference>
<dbReference type="AlphaFoldDB" id="A0A9N9G0E7"/>
<name>A0A9N9G0E7_9GLOM</name>
<gene>
    <name evidence="2" type="ORF">POCULU_LOCUS5876</name>
</gene>
<dbReference type="InterPro" id="IPR021139">
    <property type="entry name" value="NYN"/>
</dbReference>
<evidence type="ECO:0000313" key="3">
    <source>
        <dbReference type="Proteomes" id="UP000789572"/>
    </source>
</evidence>
<sequence>RIQEQGYEVTVFDRDPISHREKEVDIALALSVGGIIASNDPGILILVSGDRDYAPAVEKALQKNWIVQTWFWTSGMSCKLKAKTHFYSLDNCYRSFAYGRGPDPTGEMKVLEVTEGNIIKSWGDEKLIELFNTLNLFGWWNWFGSSSVQIYFDNRVNLEIVKNYIQNNYQKYIVTTTTTIPKTLEVILIAFKPFPAQMDLINNSALSSFLVVQGAPGARNPHLTSLRKDYWARTEANSGICSTFCRQANTAIIHCFGHWKSTREVPSKDIRGEGQKIIEQYRNYGLY</sequence>
<comment type="caution">
    <text evidence="2">The sequence shown here is derived from an EMBL/GenBank/DDBJ whole genome shotgun (WGS) entry which is preliminary data.</text>
</comment>
<dbReference type="OrthoDB" id="2429066at2759"/>